<dbReference type="AlphaFoldDB" id="A0A067JRS1"/>
<evidence type="ECO:0000313" key="2">
    <source>
        <dbReference type="EMBL" id="KDP22685.1"/>
    </source>
</evidence>
<sequence length="332" mass="36825">MKRGKSKGNANAAGEWFDRLPLRVEDRVWEAGFGHFVDTLARASLRRATIRMEPSISDKKVRYESIISQYKKMPREHVEELDVDVVARAFLFHLLSTTLFINHGNDADLALLPPLQDLDATRFRPASTRSSVYRACSALMRILMRGLSLKAEPRDSARAYIATARRGSIAIDHLATFVLDAYAIFVRIQLLVHVPPPSKFDPFAEVEEIDRDQGGAPARSRKHVRRGSDSEALDMAVIIGRPEHGPGASFSFILEHIGQAAQVMLETHLVSPYRITPLGCTHRASMAPPAVRGQQFQRGELAGHGAGHRPVIVEETEESGNNNLEETASYAS</sequence>
<keyword evidence="3" id="KW-1185">Reference proteome</keyword>
<evidence type="ECO:0000256" key="1">
    <source>
        <dbReference type="SAM" id="MobiDB-lite"/>
    </source>
</evidence>
<accession>A0A067JRS1</accession>
<organism evidence="2 3">
    <name type="scientific">Jatropha curcas</name>
    <name type="common">Barbados nut</name>
    <dbReference type="NCBI Taxonomy" id="180498"/>
    <lineage>
        <taxon>Eukaryota</taxon>
        <taxon>Viridiplantae</taxon>
        <taxon>Streptophyta</taxon>
        <taxon>Embryophyta</taxon>
        <taxon>Tracheophyta</taxon>
        <taxon>Spermatophyta</taxon>
        <taxon>Magnoliopsida</taxon>
        <taxon>eudicotyledons</taxon>
        <taxon>Gunneridae</taxon>
        <taxon>Pentapetalae</taxon>
        <taxon>rosids</taxon>
        <taxon>fabids</taxon>
        <taxon>Malpighiales</taxon>
        <taxon>Euphorbiaceae</taxon>
        <taxon>Crotonoideae</taxon>
        <taxon>Jatropheae</taxon>
        <taxon>Jatropha</taxon>
    </lineage>
</organism>
<reference evidence="2 3" key="1">
    <citation type="journal article" date="2014" name="PLoS ONE">
        <title>Global Analysis of Gene Expression Profiles in Physic Nut (Jatropha curcas L.) Seedlings Exposed to Salt Stress.</title>
        <authorList>
            <person name="Zhang L."/>
            <person name="Zhang C."/>
            <person name="Wu P."/>
            <person name="Chen Y."/>
            <person name="Li M."/>
            <person name="Jiang H."/>
            <person name="Wu G."/>
        </authorList>
    </citation>
    <scope>NUCLEOTIDE SEQUENCE [LARGE SCALE GENOMIC DNA]</scope>
    <source>
        <strain evidence="3">cv. GZQX0401</strain>
        <tissue evidence="2">Young leaves</tissue>
    </source>
</reference>
<proteinExistence type="predicted"/>
<feature type="region of interest" description="Disordered" evidence="1">
    <location>
        <begin position="313"/>
        <end position="332"/>
    </location>
</feature>
<dbReference type="Proteomes" id="UP000027138">
    <property type="component" value="Unassembled WGS sequence"/>
</dbReference>
<evidence type="ECO:0000313" key="3">
    <source>
        <dbReference type="Proteomes" id="UP000027138"/>
    </source>
</evidence>
<feature type="compositionally biased region" description="Polar residues" evidence="1">
    <location>
        <begin position="319"/>
        <end position="332"/>
    </location>
</feature>
<protein>
    <submittedName>
        <fullName evidence="2">Uncharacterized protein</fullName>
    </submittedName>
</protein>
<dbReference type="EMBL" id="KK915408">
    <property type="protein sequence ID" value="KDP22685.1"/>
    <property type="molecule type" value="Genomic_DNA"/>
</dbReference>
<name>A0A067JRS1_JATCU</name>
<gene>
    <name evidence="2" type="ORF">JCGZ_02797</name>
</gene>